<dbReference type="Proteomes" id="UP001145799">
    <property type="component" value="Unassembled WGS sequence"/>
</dbReference>
<proteinExistence type="predicted"/>
<evidence type="ECO:0000313" key="2">
    <source>
        <dbReference type="EMBL" id="MDR7339005.1"/>
    </source>
</evidence>
<reference evidence="2 4" key="2">
    <citation type="submission" date="2023-07" db="EMBL/GenBank/DDBJ databases">
        <title>Sequencing the genomes of 1000 actinobacteria strains.</title>
        <authorList>
            <person name="Klenk H.-P."/>
        </authorList>
    </citation>
    <scope>NUCLEOTIDE SEQUENCE [LARGE SCALE GENOMIC DNA]</scope>
    <source>
        <strain evidence="2 4">DSM 44724</strain>
    </source>
</reference>
<dbReference type="RefSeq" id="WP_270122958.1">
    <property type="nucleotide sequence ID" value="NZ_BAAAOM010000004.1"/>
</dbReference>
<dbReference type="EMBL" id="JAPZVQ010000009">
    <property type="protein sequence ID" value="MDA1386489.1"/>
    <property type="molecule type" value="Genomic_DNA"/>
</dbReference>
<gene>
    <name evidence="2" type="ORF">J2S69_002724</name>
    <name evidence="1" type="ORF">O2L01_15940</name>
</gene>
<protein>
    <submittedName>
        <fullName evidence="1">Uncharacterized protein</fullName>
    </submittedName>
</protein>
<dbReference type="AlphaFoldDB" id="A0A9X3SVY0"/>
<accession>A0A9X3SVY0</accession>
<comment type="caution">
    <text evidence="1">The sequence shown here is derived from an EMBL/GenBank/DDBJ whole genome shotgun (WGS) entry which is preliminary data.</text>
</comment>
<name>A0A9X3SVY0_9ACTN</name>
<dbReference type="EMBL" id="JAVDYD010000001">
    <property type="protein sequence ID" value="MDR7339005.1"/>
    <property type="molecule type" value="Genomic_DNA"/>
</dbReference>
<sequence length="168" mass="19039">MSDAYSPVPELNLLKAFQDRTGPVFYSEGFELHAYGEDAGLGTWSEDPEFVSRFIPFANATGSGSNYAFWRCDDRPDVADLPIAFIGDEGDLYIVARNLLELLQLLTIDNEWLEPDFVEQHTGAHVEYVAWLDETFGLRPPEDARALRDLSKEDDARFQAWLGRFGIE</sequence>
<reference evidence="1" key="1">
    <citation type="submission" date="2022-12" db="EMBL/GenBank/DDBJ databases">
        <title>Gycomyces niveus sp.nov., a novel actinomycete isolated from soil in Shouguang.</title>
        <authorList>
            <person name="Yang X."/>
        </authorList>
    </citation>
    <scope>NUCLEOTIDE SEQUENCE</scope>
    <source>
        <strain evidence="1">DSM 44724</strain>
    </source>
</reference>
<organism evidence="1 3">
    <name type="scientific">Glycomyces lechevalierae</name>
    <dbReference type="NCBI Taxonomy" id="256034"/>
    <lineage>
        <taxon>Bacteria</taxon>
        <taxon>Bacillati</taxon>
        <taxon>Actinomycetota</taxon>
        <taxon>Actinomycetes</taxon>
        <taxon>Glycomycetales</taxon>
        <taxon>Glycomycetaceae</taxon>
        <taxon>Glycomyces</taxon>
    </lineage>
</organism>
<evidence type="ECO:0000313" key="4">
    <source>
        <dbReference type="Proteomes" id="UP001183604"/>
    </source>
</evidence>
<dbReference type="Proteomes" id="UP001183604">
    <property type="component" value="Unassembled WGS sequence"/>
</dbReference>
<keyword evidence="4" id="KW-1185">Reference proteome</keyword>
<evidence type="ECO:0000313" key="3">
    <source>
        <dbReference type="Proteomes" id="UP001145799"/>
    </source>
</evidence>
<evidence type="ECO:0000313" key="1">
    <source>
        <dbReference type="EMBL" id="MDA1386489.1"/>
    </source>
</evidence>